<dbReference type="GO" id="GO:0003917">
    <property type="term" value="F:DNA topoisomerase type I (single strand cut, ATP-independent) activity"/>
    <property type="evidence" value="ECO:0007669"/>
    <property type="project" value="InterPro"/>
</dbReference>
<dbReference type="PANTHER" id="PTHR42785">
    <property type="entry name" value="DNA TOPOISOMERASE, TYPE IA, CORE"/>
    <property type="match status" value="1"/>
</dbReference>
<dbReference type="OrthoDB" id="6412825at2"/>
<dbReference type="Gene3D" id="3.30.65.10">
    <property type="entry name" value="Bacterial Topoisomerase I, domain 1"/>
    <property type="match status" value="3"/>
</dbReference>
<dbReference type="GO" id="GO:0006265">
    <property type="term" value="P:DNA topological change"/>
    <property type="evidence" value="ECO:0007669"/>
    <property type="project" value="InterPro"/>
</dbReference>
<feature type="domain" description="DNA topoisomerase type IA zn finger" evidence="1">
    <location>
        <begin position="21"/>
        <end position="55"/>
    </location>
</feature>
<dbReference type="RefSeq" id="WP_138589472.1">
    <property type="nucleotide sequence ID" value="NZ_PNBX01000001.1"/>
</dbReference>
<dbReference type="Proteomes" id="UP000307217">
    <property type="component" value="Unassembled WGS sequence"/>
</dbReference>
<protein>
    <recommendedName>
        <fullName evidence="1">DNA topoisomerase type IA zn finger domain-containing protein</fullName>
    </recommendedName>
</protein>
<accession>A0A5S3VEC6</accession>
<feature type="domain" description="DNA topoisomerase type IA zn finger" evidence="1">
    <location>
        <begin position="71"/>
        <end position="103"/>
    </location>
</feature>
<dbReference type="GO" id="GO:0005694">
    <property type="term" value="C:chromosome"/>
    <property type="evidence" value="ECO:0007669"/>
    <property type="project" value="InterPro"/>
</dbReference>
<dbReference type="SUPFAM" id="SSF57783">
    <property type="entry name" value="Zinc beta-ribbon"/>
    <property type="match status" value="2"/>
</dbReference>
<dbReference type="InterPro" id="IPR013498">
    <property type="entry name" value="Topo_IA_Znf"/>
</dbReference>
<name>A0A5S3VEC6_9GAMM</name>
<proteinExistence type="predicted"/>
<dbReference type="AlphaFoldDB" id="A0A5S3VEC6"/>
<evidence type="ECO:0000259" key="1">
    <source>
        <dbReference type="Pfam" id="PF01396"/>
    </source>
</evidence>
<sequence length="189" mass="21183">MTKIDSSLFNAQQHALDKEHEACPECGSALVMKHSKNGPFLGCTSYPACEHITPLVQRDNHDIKVLEESPCPECGNPLVIRNGRYGMFIGCTGYPQCDYIVHEEQGEQSEDVACPKCKKGQLAKRKNKFGKFFYSCDCYPKCKYSVNQQPVAHPCPECGWGVMLEKQRAGKAVLQCPQKSCQHKIEKPQ</sequence>
<reference evidence="2 3" key="1">
    <citation type="submission" date="2018-01" db="EMBL/GenBank/DDBJ databases">
        <authorList>
            <person name="Paulsen S."/>
            <person name="Gram L.K."/>
        </authorList>
    </citation>
    <scope>NUCLEOTIDE SEQUENCE [LARGE SCALE GENOMIC DNA]</scope>
    <source>
        <strain evidence="2 3">S3790</strain>
    </source>
</reference>
<dbReference type="PANTHER" id="PTHR42785:SF1">
    <property type="entry name" value="DNA TOPOISOMERASE"/>
    <property type="match status" value="1"/>
</dbReference>
<evidence type="ECO:0000313" key="3">
    <source>
        <dbReference type="Proteomes" id="UP000307217"/>
    </source>
</evidence>
<organism evidence="2 3">
    <name type="scientific">Pseudoalteromonas aurantia</name>
    <dbReference type="NCBI Taxonomy" id="43654"/>
    <lineage>
        <taxon>Bacteria</taxon>
        <taxon>Pseudomonadati</taxon>
        <taxon>Pseudomonadota</taxon>
        <taxon>Gammaproteobacteria</taxon>
        <taxon>Alteromonadales</taxon>
        <taxon>Pseudoalteromonadaceae</taxon>
        <taxon>Pseudoalteromonas</taxon>
    </lineage>
</organism>
<gene>
    <name evidence="2" type="ORF">CWC19_00400</name>
</gene>
<dbReference type="EMBL" id="PNBX01000001">
    <property type="protein sequence ID" value="TMO70739.1"/>
    <property type="molecule type" value="Genomic_DNA"/>
</dbReference>
<evidence type="ECO:0000313" key="2">
    <source>
        <dbReference type="EMBL" id="TMO70739.1"/>
    </source>
</evidence>
<feature type="domain" description="DNA topoisomerase type IA zn finger" evidence="1">
    <location>
        <begin position="155"/>
        <end position="170"/>
    </location>
</feature>
<dbReference type="Pfam" id="PF01396">
    <property type="entry name" value="Zn_ribbon_Top1"/>
    <property type="match status" value="4"/>
</dbReference>
<feature type="domain" description="DNA topoisomerase type IA zn finger" evidence="1">
    <location>
        <begin position="112"/>
        <end position="149"/>
    </location>
</feature>
<comment type="caution">
    <text evidence="2">The sequence shown here is derived from an EMBL/GenBank/DDBJ whole genome shotgun (WGS) entry which is preliminary data.</text>
</comment>
<dbReference type="InterPro" id="IPR000380">
    <property type="entry name" value="Topo_IA"/>
</dbReference>
<reference evidence="3" key="2">
    <citation type="submission" date="2019-06" db="EMBL/GenBank/DDBJ databases">
        <title>Co-occurence of chitin degradation, pigmentation and bioactivity in marine Pseudoalteromonas.</title>
        <authorList>
            <person name="Sonnenschein E.C."/>
            <person name="Bech P.K."/>
        </authorList>
    </citation>
    <scope>NUCLEOTIDE SEQUENCE [LARGE SCALE GENOMIC DNA]</scope>
    <source>
        <strain evidence="3">S3790</strain>
    </source>
</reference>
<dbReference type="GO" id="GO:0003677">
    <property type="term" value="F:DNA binding"/>
    <property type="evidence" value="ECO:0007669"/>
    <property type="project" value="InterPro"/>
</dbReference>